<dbReference type="AlphaFoldDB" id="A0A6C0KV52"/>
<dbReference type="EMBL" id="MN740993">
    <property type="protein sequence ID" value="QHU21862.1"/>
    <property type="molecule type" value="Genomic_DNA"/>
</dbReference>
<evidence type="ECO:0000313" key="1">
    <source>
        <dbReference type="EMBL" id="QHU21862.1"/>
    </source>
</evidence>
<proteinExistence type="predicted"/>
<accession>A0A6C0KV52</accession>
<name>A0A6C0KV52_9ZZZZ</name>
<reference evidence="1" key="1">
    <citation type="journal article" date="2020" name="Nature">
        <title>Giant virus diversity and host interactions through global metagenomics.</title>
        <authorList>
            <person name="Schulz F."/>
            <person name="Roux S."/>
            <person name="Paez-Espino D."/>
            <person name="Jungbluth S."/>
            <person name="Walsh D.A."/>
            <person name="Denef V.J."/>
            <person name="McMahon K.D."/>
            <person name="Konstantinidis K.T."/>
            <person name="Eloe-Fadrosh E.A."/>
            <person name="Kyrpides N.C."/>
            <person name="Woyke T."/>
        </authorList>
    </citation>
    <scope>NUCLEOTIDE SEQUENCE</scope>
    <source>
        <strain evidence="1">GVMAG-S-3300013286-35</strain>
    </source>
</reference>
<protein>
    <submittedName>
        <fullName evidence="1">Uncharacterized protein</fullName>
    </submittedName>
</protein>
<organism evidence="1">
    <name type="scientific">viral metagenome</name>
    <dbReference type="NCBI Taxonomy" id="1070528"/>
    <lineage>
        <taxon>unclassified sequences</taxon>
        <taxon>metagenomes</taxon>
        <taxon>organismal metagenomes</taxon>
    </lineage>
</organism>
<sequence>MSSPGLVDAVRNWVHFDNVCTMLGRQVTTARNMRNTFEERVLAQLGGTKRLRIQGAILEPATRKNSVVLNWSVLEESLHKYYSQQKKTDETDAILKFMREHRETKTVTYLKKTPTEEASATAVIAEK</sequence>